<protein>
    <recommendedName>
        <fullName evidence="3">F-box domain-containing protein</fullName>
    </recommendedName>
</protein>
<evidence type="ECO:0000313" key="1">
    <source>
        <dbReference type="EMBL" id="KAJ9664616.1"/>
    </source>
</evidence>
<dbReference type="EMBL" id="JAPDRL010000036">
    <property type="protein sequence ID" value="KAJ9664616.1"/>
    <property type="molecule type" value="Genomic_DNA"/>
</dbReference>
<evidence type="ECO:0000313" key="2">
    <source>
        <dbReference type="Proteomes" id="UP001172684"/>
    </source>
</evidence>
<sequence>MSLAVQNHHAFLLEDAVRATTPARRRAEMVLYYQRMLADKRRSPLLEDLRNLSAGIAALSTSRQNMLANTANAIVPQTSRLLSLPAETLDRIFEFIFANPLLEVRHLKDVSGLLVCRGLLEFGLQHLLSQEIVYHSSEMDGRCEMTGTYIWWPQAAAPFYGNVTYKYISSPNLSTLHQHSGLLAVRSLASLPPSSYLTDPLTYIKNVRIDLELPPIVHELGPSTYQAAPGTSYRNLKLTHPHLPSDAGLDMRVPWFQADTLLEKAEYHLGVLRDLPFKNLHTLRLGFGNLRARNAPDCAWLWVICIAKYLRSIRIDRKAEKIVFEDEDRDVVRVITVLVDTGSLYGATAINAYMA</sequence>
<gene>
    <name evidence="1" type="ORF">H2201_005128</name>
</gene>
<organism evidence="1 2">
    <name type="scientific">Coniosporium apollinis</name>
    <dbReference type="NCBI Taxonomy" id="61459"/>
    <lineage>
        <taxon>Eukaryota</taxon>
        <taxon>Fungi</taxon>
        <taxon>Dikarya</taxon>
        <taxon>Ascomycota</taxon>
        <taxon>Pezizomycotina</taxon>
        <taxon>Dothideomycetes</taxon>
        <taxon>Dothideomycetes incertae sedis</taxon>
        <taxon>Coniosporium</taxon>
    </lineage>
</organism>
<accession>A0ABQ9NSS6</accession>
<dbReference type="Proteomes" id="UP001172684">
    <property type="component" value="Unassembled WGS sequence"/>
</dbReference>
<name>A0ABQ9NSS6_9PEZI</name>
<comment type="caution">
    <text evidence="1">The sequence shown here is derived from an EMBL/GenBank/DDBJ whole genome shotgun (WGS) entry which is preliminary data.</text>
</comment>
<proteinExistence type="predicted"/>
<reference evidence="1" key="1">
    <citation type="submission" date="2022-10" db="EMBL/GenBank/DDBJ databases">
        <title>Culturing micro-colonial fungi from biological soil crusts in the Mojave desert and describing Neophaeococcomyces mojavensis, and introducing the new genera and species Taxawa tesnikishii.</title>
        <authorList>
            <person name="Kurbessoian T."/>
            <person name="Stajich J.E."/>
        </authorList>
    </citation>
    <scope>NUCLEOTIDE SEQUENCE</scope>
    <source>
        <strain evidence="1">TK_1</strain>
    </source>
</reference>
<evidence type="ECO:0008006" key="3">
    <source>
        <dbReference type="Google" id="ProtNLM"/>
    </source>
</evidence>
<keyword evidence="2" id="KW-1185">Reference proteome</keyword>